<comment type="caution">
    <text evidence="2">The sequence shown here is derived from an EMBL/GenBank/DDBJ whole genome shotgun (WGS) entry which is preliminary data.</text>
</comment>
<gene>
    <name evidence="2" type="ORF">DCM90_01885</name>
</gene>
<dbReference type="EMBL" id="QCXQ01000001">
    <property type="protein sequence ID" value="PWG00951.1"/>
    <property type="molecule type" value="Genomic_DNA"/>
</dbReference>
<feature type="domain" description="Peptidase S74" evidence="1">
    <location>
        <begin position="961"/>
        <end position="1073"/>
    </location>
</feature>
<dbReference type="PROSITE" id="PS51688">
    <property type="entry name" value="ICA"/>
    <property type="match status" value="1"/>
</dbReference>
<evidence type="ECO:0000313" key="3">
    <source>
        <dbReference type="Proteomes" id="UP000245080"/>
    </source>
</evidence>
<dbReference type="Proteomes" id="UP000245080">
    <property type="component" value="Unassembled WGS sequence"/>
</dbReference>
<dbReference type="OrthoDB" id="2249783at2"/>
<dbReference type="InterPro" id="IPR030392">
    <property type="entry name" value="S74_ICA"/>
</dbReference>
<protein>
    <recommendedName>
        <fullName evidence="1">Peptidase S74 domain-containing protein</fullName>
    </recommendedName>
</protein>
<evidence type="ECO:0000313" key="2">
    <source>
        <dbReference type="EMBL" id="PWG00951.1"/>
    </source>
</evidence>
<organism evidence="2 3">
    <name type="scientific">Levilactobacillus bambusae</name>
    <dbReference type="NCBI Taxonomy" id="2024736"/>
    <lineage>
        <taxon>Bacteria</taxon>
        <taxon>Bacillati</taxon>
        <taxon>Bacillota</taxon>
        <taxon>Bacilli</taxon>
        <taxon>Lactobacillales</taxon>
        <taxon>Lactobacillaceae</taxon>
        <taxon>Levilactobacillus</taxon>
    </lineage>
</organism>
<sequence>MLKQSDAFNQAFAGDTRVLSLKLIVNDKTTFTAEDVVSLEYDSAAFTGDAFGIGSTFENTIKIVFADLQEGLKQNDVLKPQVGIQLSDGTFEYAPLGVFIISDEIQQDRNAEQTTLTAVDKMAYLEGTYVPIDGINKHSVKDLVLEIANAAGVSVNTNNVERLPATNDIAPIVGQTYRNALGMLAQFIAGYVTFNRSGELELRSLSDDTFAIAPENYEFQGLTKNESVYNLSGISCSVTTTVLGDDASASDTTATLQSGVTTGSQVALTNNSMTQDLLDNVFNMVKGLSFYPYTLNWFGNPAVEAGDWLKIQDTKGNTFLTLNNSYVLTFDGSLSAVSSTSETVTNESGYSYQGTLHQVINDIQGHLAAGGGNYVFTGTETPTNPKENDVWYKDVNGKTEMYIYENGEWILKASDVSGEEAANIANEAAQNAQDAKNKADDAYNSAADAFKTAESANDSVGVLKDTVAGKANESTVEQIDSAWRVAIANSGSSNYVYNSSYANKAEGWNLFGKAYLSTAAVSTGSGSPGFAVNYNGTYTGGLEFGESKHLPLISTDVDATYNAYSAQVTLKIYADSTSDASVGATVAYYNDAGTRIGNKDIQVPLSSAKEAWVTSTIEDVAVVSGAKYVGIQYWLRGTHVHAIMINPIINHGKSSVAYHPDTASQTDILATIDDIQMRVSNADGTTSIFDMNGNTILLDSNKIILNGSVSIKSGTIGDAQIGNLSASKLTAGTIDAATINLINLNANNITTGTISGANLSINLSTGTVTFQKGRIHSADNGIDINIDSKYVSVADSSSRVLLQGGQLQFTDPNIFSLRASPYFAIQNAVTGGSFSTSSLIGRNFIAMYNSANPPSILDMGQETFAGISAGQNDDGTWSQTRVGGADRGVVMVGGTPMDSIVSLWKDSPSIRVGTDGKGNSRGNRVELRGNYVHATSIYTRTASSSANVYVAADGALVRSSSASKYKINISDFNDSELAHALLNIKAKTWYDKAETESIVDEMTNGMADSFGTPQLNPYLGFIAEDLAYAGLEMLVERGADGQLEGINYDRISALEHLNVQELFRRVLELEKEVYELRSDNH</sequence>
<proteinExistence type="predicted"/>
<dbReference type="AlphaFoldDB" id="A0A2V1N0Y6"/>
<evidence type="ECO:0000259" key="1">
    <source>
        <dbReference type="PROSITE" id="PS51688"/>
    </source>
</evidence>
<reference evidence="2 3" key="1">
    <citation type="journal article" date="2018" name="Int. J. Syst. Evol. Microbiol.">
        <title>Lactobacillus bambusae sp. nov., isolated from a traditional fermented Ma-bamboo shoots of Taiwan.</title>
        <authorList>
            <person name="Wang L.-T."/>
        </authorList>
    </citation>
    <scope>NUCLEOTIDE SEQUENCE [LARGE SCALE GENOMIC DNA]</scope>
    <source>
        <strain evidence="2 3">BS-W1</strain>
    </source>
</reference>
<accession>A0A2V1N0Y6</accession>
<name>A0A2V1N0Y6_9LACO</name>
<keyword evidence="3" id="KW-1185">Reference proteome</keyword>
<dbReference type="RefSeq" id="WP_109249664.1">
    <property type="nucleotide sequence ID" value="NZ_QCXQ01000001.1"/>
</dbReference>